<feature type="transmembrane region" description="Helical" evidence="6">
    <location>
        <begin position="82"/>
        <end position="102"/>
    </location>
</feature>
<dbReference type="NCBIfam" id="TIGR02358">
    <property type="entry name" value="thia_cytX"/>
    <property type="match status" value="1"/>
</dbReference>
<evidence type="ECO:0000256" key="6">
    <source>
        <dbReference type="SAM" id="Phobius"/>
    </source>
</evidence>
<dbReference type="GO" id="GO:0005886">
    <property type="term" value="C:plasma membrane"/>
    <property type="evidence" value="ECO:0007669"/>
    <property type="project" value="TreeGrafter"/>
</dbReference>
<dbReference type="PANTHER" id="PTHR30569">
    <property type="entry name" value="CYTOSINE TRANSPORTER CODB"/>
    <property type="match status" value="1"/>
</dbReference>
<proteinExistence type="inferred from homology"/>
<dbReference type="InterPro" id="IPR030191">
    <property type="entry name" value="CodB"/>
</dbReference>
<feature type="transmembrane region" description="Helical" evidence="6">
    <location>
        <begin position="144"/>
        <end position="161"/>
    </location>
</feature>
<organism evidence="7 8">
    <name type="scientific">Candidatus Pseudoramibacter fermentans</name>
    <dbReference type="NCBI Taxonomy" id="2594427"/>
    <lineage>
        <taxon>Bacteria</taxon>
        <taxon>Bacillati</taxon>
        <taxon>Bacillota</taxon>
        <taxon>Clostridia</taxon>
        <taxon>Eubacteriales</taxon>
        <taxon>Eubacteriaceae</taxon>
        <taxon>Pseudoramibacter</taxon>
    </lineage>
</organism>
<evidence type="ECO:0000256" key="5">
    <source>
        <dbReference type="ARBA" id="ARBA00023136"/>
    </source>
</evidence>
<keyword evidence="3 6" id="KW-0812">Transmembrane</keyword>
<feature type="transmembrane region" description="Helical" evidence="6">
    <location>
        <begin position="367"/>
        <end position="385"/>
    </location>
</feature>
<evidence type="ECO:0000256" key="1">
    <source>
        <dbReference type="ARBA" id="ARBA00004141"/>
    </source>
</evidence>
<reference evidence="7" key="1">
    <citation type="journal article" date="2020" name="Appl. Environ. Microbiol.">
        <title>Medium-Chain Fatty Acid Synthesis by 'Candidatus Weimeria bifida' gen. nov., sp. nov., and 'Candidatus Pseudoramibacter fermentans' sp. nov.</title>
        <authorList>
            <person name="Scarborough M.J."/>
            <person name="Myers K.S."/>
            <person name="Donohue T.J."/>
            <person name="Noguera D.R."/>
        </authorList>
    </citation>
    <scope>NUCLEOTIDE SEQUENCE</scope>
    <source>
        <strain evidence="7">EUB1.1</strain>
    </source>
</reference>
<name>A0A6L5GQK2_9FIRM</name>
<dbReference type="EMBL" id="VOGB01000003">
    <property type="protein sequence ID" value="MQM72110.1"/>
    <property type="molecule type" value="Genomic_DNA"/>
</dbReference>
<comment type="similarity">
    <text evidence="2">Belongs to the purine-cytosine permease (2.A.39) family.</text>
</comment>
<feature type="transmembrane region" description="Helical" evidence="6">
    <location>
        <begin position="287"/>
        <end position="304"/>
    </location>
</feature>
<evidence type="ECO:0000313" key="7">
    <source>
        <dbReference type="EMBL" id="MQM72110.1"/>
    </source>
</evidence>
<feature type="transmembrane region" description="Helical" evidence="6">
    <location>
        <begin position="344"/>
        <end position="361"/>
    </location>
</feature>
<keyword evidence="4 6" id="KW-1133">Transmembrane helix</keyword>
<evidence type="ECO:0000313" key="8">
    <source>
        <dbReference type="Proteomes" id="UP000473648"/>
    </source>
</evidence>
<evidence type="ECO:0000256" key="4">
    <source>
        <dbReference type="ARBA" id="ARBA00022989"/>
    </source>
</evidence>
<sequence length="391" mass="41371">MSEQKKTTSFQNGLIWFGAGVSIAEILTGTYFAPLGFAKGLAAILIGHIIGCTMFFFSGLIGGRTRKSAMESVKLSFGGRGGLIFAALNVLQLVGWTAIMIYDGAGAVGGIFPGHAWIWCLVIGGLILLWIAIGITNLGPVNQVAMAALFILTIVLCKVIFTKGSVWTVPAKSGLSFGAAIELAVAMPLSWLPLISDYTREADKPFSATLTSTLVYGGVSTWMYIIGMGAAILTGGGDIATIMVKAGLGIAALIIVILSTVTTTFLDAWSAGISTESLWKPGTGKNVALIATVIGMVLAMIFPMDDITDFLYLIGSVFAPMIAVQIADYFILKKADSADRPWNVRNLVVWAIGFVLYRLLMKVDLPVGSTLPDMAVTMVILLIASPKTKKA</sequence>
<dbReference type="PANTHER" id="PTHR30569:SF0">
    <property type="entry name" value="CYTOSINE PERMEASE"/>
    <property type="match status" value="1"/>
</dbReference>
<dbReference type="AlphaFoldDB" id="A0A6L5GQK2"/>
<feature type="transmembrane region" description="Helical" evidence="6">
    <location>
        <begin position="40"/>
        <end position="61"/>
    </location>
</feature>
<dbReference type="GO" id="GO:0015209">
    <property type="term" value="F:cytosine transmembrane transporter activity"/>
    <property type="evidence" value="ECO:0007669"/>
    <property type="project" value="InterPro"/>
</dbReference>
<feature type="transmembrane region" description="Helical" evidence="6">
    <location>
        <begin position="173"/>
        <end position="192"/>
    </location>
</feature>
<feature type="transmembrane region" description="Helical" evidence="6">
    <location>
        <begin position="310"/>
        <end position="332"/>
    </location>
</feature>
<keyword evidence="5 6" id="KW-0472">Membrane</keyword>
<dbReference type="InterPro" id="IPR012732">
    <property type="entry name" value="Thia_CytX"/>
</dbReference>
<dbReference type="InterPro" id="IPR001248">
    <property type="entry name" value="Pur-cyt_permease"/>
</dbReference>
<dbReference type="Pfam" id="PF02133">
    <property type="entry name" value="Transp_cyt_pur"/>
    <property type="match status" value="1"/>
</dbReference>
<gene>
    <name evidence="7" type="primary">cytX</name>
    <name evidence="7" type="ORF">FRC53_01500</name>
</gene>
<keyword evidence="8" id="KW-1185">Reference proteome</keyword>
<dbReference type="Proteomes" id="UP000473648">
    <property type="component" value="Unassembled WGS sequence"/>
</dbReference>
<dbReference type="Gene3D" id="1.10.4160.10">
    <property type="entry name" value="Hydantoin permease"/>
    <property type="match status" value="1"/>
</dbReference>
<feature type="transmembrane region" description="Helical" evidence="6">
    <location>
        <begin position="213"/>
        <end position="233"/>
    </location>
</feature>
<feature type="transmembrane region" description="Helical" evidence="6">
    <location>
        <begin position="12"/>
        <end position="34"/>
    </location>
</feature>
<comment type="caution">
    <text evidence="7">The sequence shown here is derived from an EMBL/GenBank/DDBJ whole genome shotgun (WGS) entry which is preliminary data.</text>
</comment>
<protein>
    <submittedName>
        <fullName evidence="7">Hydroxymethylpyrimidine transporter CytX</fullName>
    </submittedName>
</protein>
<accession>A0A6L5GQK2</accession>
<evidence type="ECO:0000256" key="2">
    <source>
        <dbReference type="ARBA" id="ARBA00008974"/>
    </source>
</evidence>
<evidence type="ECO:0000256" key="3">
    <source>
        <dbReference type="ARBA" id="ARBA00022692"/>
    </source>
</evidence>
<feature type="transmembrane region" description="Helical" evidence="6">
    <location>
        <begin position="114"/>
        <end position="132"/>
    </location>
</feature>
<feature type="transmembrane region" description="Helical" evidence="6">
    <location>
        <begin position="239"/>
        <end position="266"/>
    </location>
</feature>
<comment type="subcellular location">
    <subcellularLocation>
        <location evidence="1">Membrane</location>
        <topology evidence="1">Multi-pass membrane protein</topology>
    </subcellularLocation>
</comment>